<dbReference type="RefSeq" id="WP_225251083.1">
    <property type="nucleotide sequence ID" value="NZ_JAIWIU010000103.1"/>
</dbReference>
<dbReference type="EMBL" id="JAIWIU010000103">
    <property type="protein sequence ID" value="MCA2017334.1"/>
    <property type="molecule type" value="Genomic_DNA"/>
</dbReference>
<dbReference type="Proteomes" id="UP001199044">
    <property type="component" value="Unassembled WGS sequence"/>
</dbReference>
<evidence type="ECO:0000313" key="1">
    <source>
        <dbReference type="EMBL" id="MCA2017334.1"/>
    </source>
</evidence>
<accession>A0ABS7YSY6</accession>
<name>A0ABS7YSY6_9VIBR</name>
<gene>
    <name evidence="1" type="ORF">LDJ79_14515</name>
</gene>
<proteinExistence type="predicted"/>
<keyword evidence="2" id="KW-1185">Reference proteome</keyword>
<evidence type="ECO:0008006" key="3">
    <source>
        <dbReference type="Google" id="ProtNLM"/>
    </source>
</evidence>
<protein>
    <recommendedName>
        <fullName evidence="3">Chemotaxis methyl-accepting receptor HlyB-like 4HB MCP domain-containing protein</fullName>
    </recommendedName>
</protein>
<sequence length="139" mass="15979">MQLLSLVSIKNRILLIILLPILAISAYSYKWGSEAIEKKQMMVTLSVATEYIELISPLITDLAKEQVVTRTYIYSSNEQVDLQTIRNQRAETNESKEQFLRFLKTNSDQISSIFSDQNSIADIERLHNSTIFEGYLTKN</sequence>
<organism evidence="1 2">
    <name type="scientific">Vibrio tritonius</name>
    <dbReference type="NCBI Taxonomy" id="1435069"/>
    <lineage>
        <taxon>Bacteria</taxon>
        <taxon>Pseudomonadati</taxon>
        <taxon>Pseudomonadota</taxon>
        <taxon>Gammaproteobacteria</taxon>
        <taxon>Vibrionales</taxon>
        <taxon>Vibrionaceae</taxon>
        <taxon>Vibrio</taxon>
    </lineage>
</organism>
<comment type="caution">
    <text evidence="1">The sequence shown here is derived from an EMBL/GenBank/DDBJ whole genome shotgun (WGS) entry which is preliminary data.</text>
</comment>
<evidence type="ECO:0000313" key="2">
    <source>
        <dbReference type="Proteomes" id="UP001199044"/>
    </source>
</evidence>
<reference evidence="2" key="1">
    <citation type="submission" date="2023-07" db="EMBL/GenBank/DDBJ databases">
        <title>Molecular identification of indigenous halophilic bacteria isolated from red sea cost, biodegradation of synthetic dyes and assessment of degraded metabolite toxicity.</title>
        <authorList>
            <person name="Chaieb K."/>
            <person name="Altayb H.N."/>
        </authorList>
    </citation>
    <scope>NUCLEOTIDE SEQUENCE [LARGE SCALE GENOMIC DNA]</scope>
    <source>
        <strain evidence="2">K20</strain>
    </source>
</reference>